<accession>A0A949NFD4</accession>
<sequence>MKKFFQKGIFEVATVVETVIGAFILVVVAVLAVRLVGEVGASINVLENNGSFNNFLAWTMNLVIGVEFVKMLCKHTPGTVIEVLLFATARQMIVEHLNAWEILAGAIAIALLFATRKFLFSSFDEIERTVYRGNQKVRVVNAVNHIHIPCEKDETLEQLVRRMLEESGEQIGTGACVYFQGYALRIAKIKEDVITRVELIQSGQHLD</sequence>
<evidence type="ECO:0000256" key="6">
    <source>
        <dbReference type="SAM" id="Phobius"/>
    </source>
</evidence>
<keyword evidence="8" id="KW-1185">Reference proteome</keyword>
<protein>
    <recommendedName>
        <fullName evidence="9">Transporter</fullName>
    </recommendedName>
</protein>
<evidence type="ECO:0000256" key="3">
    <source>
        <dbReference type="ARBA" id="ARBA00022692"/>
    </source>
</evidence>
<reference evidence="7" key="1">
    <citation type="submission" date="2021-06" db="EMBL/GenBank/DDBJ databases">
        <title>Description of novel taxa of the family Lachnospiraceae.</title>
        <authorList>
            <person name="Chaplin A.V."/>
            <person name="Sokolova S.R."/>
            <person name="Pikina A.P."/>
            <person name="Korzhanova M."/>
            <person name="Belova V."/>
            <person name="Korostin D."/>
            <person name="Efimov B.A."/>
        </authorList>
    </citation>
    <scope>NUCLEOTIDE SEQUENCE</scope>
    <source>
        <strain evidence="7">ASD5720</strain>
    </source>
</reference>
<dbReference type="Pfam" id="PF06146">
    <property type="entry name" value="PsiE"/>
    <property type="match status" value="1"/>
</dbReference>
<keyword evidence="5 6" id="KW-0472">Membrane</keyword>
<comment type="subcellular location">
    <subcellularLocation>
        <location evidence="1">Cell membrane</location>
        <topology evidence="1">Multi-pass membrane protein</topology>
    </subcellularLocation>
</comment>
<evidence type="ECO:0000256" key="1">
    <source>
        <dbReference type="ARBA" id="ARBA00004651"/>
    </source>
</evidence>
<evidence type="ECO:0008006" key="9">
    <source>
        <dbReference type="Google" id="ProtNLM"/>
    </source>
</evidence>
<feature type="transmembrane region" description="Helical" evidence="6">
    <location>
        <begin position="12"/>
        <end position="35"/>
    </location>
</feature>
<keyword evidence="2" id="KW-1003">Cell membrane</keyword>
<dbReference type="EMBL" id="JAHQCW010000021">
    <property type="protein sequence ID" value="MBU9737539.1"/>
    <property type="molecule type" value="Genomic_DNA"/>
</dbReference>
<dbReference type="InterPro" id="IPR020948">
    <property type="entry name" value="P_starv_induced_PsiE-like"/>
</dbReference>
<evidence type="ECO:0000256" key="4">
    <source>
        <dbReference type="ARBA" id="ARBA00022989"/>
    </source>
</evidence>
<evidence type="ECO:0000256" key="2">
    <source>
        <dbReference type="ARBA" id="ARBA00022475"/>
    </source>
</evidence>
<organism evidence="7 8">
    <name type="scientific">Diplocloster agilis</name>
    <dbReference type="NCBI Taxonomy" id="2850323"/>
    <lineage>
        <taxon>Bacteria</taxon>
        <taxon>Bacillati</taxon>
        <taxon>Bacillota</taxon>
        <taxon>Clostridia</taxon>
        <taxon>Lachnospirales</taxon>
        <taxon>Lachnospiraceae</taxon>
        <taxon>Diplocloster</taxon>
    </lineage>
</organism>
<dbReference type="AlphaFoldDB" id="A0A949NFD4"/>
<dbReference type="Proteomes" id="UP000712157">
    <property type="component" value="Unassembled WGS sequence"/>
</dbReference>
<evidence type="ECO:0000313" key="8">
    <source>
        <dbReference type="Proteomes" id="UP000712157"/>
    </source>
</evidence>
<keyword evidence="4 6" id="KW-1133">Transmembrane helix</keyword>
<evidence type="ECO:0000256" key="5">
    <source>
        <dbReference type="ARBA" id="ARBA00023136"/>
    </source>
</evidence>
<feature type="transmembrane region" description="Helical" evidence="6">
    <location>
        <begin position="93"/>
        <end position="114"/>
    </location>
</feature>
<name>A0A949NFD4_9FIRM</name>
<evidence type="ECO:0000313" key="7">
    <source>
        <dbReference type="EMBL" id="MBU9737539.1"/>
    </source>
</evidence>
<dbReference type="GO" id="GO:0005886">
    <property type="term" value="C:plasma membrane"/>
    <property type="evidence" value="ECO:0007669"/>
    <property type="project" value="UniProtKB-SubCell"/>
</dbReference>
<proteinExistence type="predicted"/>
<comment type="caution">
    <text evidence="7">The sequence shown here is derived from an EMBL/GenBank/DDBJ whole genome shotgun (WGS) entry which is preliminary data.</text>
</comment>
<dbReference type="RefSeq" id="WP_158348852.1">
    <property type="nucleotide sequence ID" value="NZ_JAHQCW010000021.1"/>
</dbReference>
<gene>
    <name evidence="7" type="ORF">KTH89_13400</name>
</gene>
<keyword evidence="3 6" id="KW-0812">Transmembrane</keyword>
<feature type="transmembrane region" description="Helical" evidence="6">
    <location>
        <begin position="55"/>
        <end position="73"/>
    </location>
</feature>